<feature type="chain" id="PRO_5033871719" evidence="15">
    <location>
        <begin position="28"/>
        <end position="361"/>
    </location>
</feature>
<comment type="cofactor">
    <cofactor evidence="13">
        <name>Ca(2+)</name>
        <dbReference type="ChEBI" id="CHEBI:29108"/>
    </cofactor>
    <text evidence="13">Can bind about 5 Ca(2+) ions per subunit.</text>
</comment>
<dbReference type="Pfam" id="PF00413">
    <property type="entry name" value="Peptidase_M10"/>
    <property type="match status" value="1"/>
</dbReference>
<dbReference type="GO" id="GO:0008270">
    <property type="term" value="F:zinc ion binding"/>
    <property type="evidence" value="ECO:0007669"/>
    <property type="project" value="InterPro"/>
</dbReference>
<keyword evidence="7" id="KW-0378">Hydrolase</keyword>
<keyword evidence="4" id="KW-0645">Protease</keyword>
<evidence type="ECO:0000256" key="4">
    <source>
        <dbReference type="ARBA" id="ARBA00022670"/>
    </source>
</evidence>
<feature type="binding site" evidence="13">
    <location>
        <position position="213"/>
    </location>
    <ligand>
        <name>Ca(2+)</name>
        <dbReference type="ChEBI" id="CHEBI:29108"/>
        <label>2</label>
    </ligand>
</feature>
<keyword evidence="9" id="KW-0482">Metalloprotease</keyword>
<dbReference type="PRINTS" id="PR00138">
    <property type="entry name" value="MATRIXIN"/>
</dbReference>
<dbReference type="CDD" id="cd04278">
    <property type="entry name" value="ZnMc_MMP"/>
    <property type="match status" value="1"/>
</dbReference>
<comment type="similarity">
    <text evidence="2">Belongs to the peptidase M10A family. Matrix metalloproteinases (MMPs) subfamily.</text>
</comment>
<dbReference type="SMART" id="SM00235">
    <property type="entry name" value="ZnMc"/>
    <property type="match status" value="1"/>
</dbReference>
<dbReference type="InterPro" id="IPR006026">
    <property type="entry name" value="Peptidase_Metallo"/>
</dbReference>
<feature type="signal peptide" evidence="15">
    <location>
        <begin position="1"/>
        <end position="27"/>
    </location>
</feature>
<keyword evidence="14" id="KW-0472">Membrane</keyword>
<keyword evidence="8 13" id="KW-0862">Zinc</keyword>
<keyword evidence="6 15" id="KW-0732">Signal</keyword>
<feature type="binding site" evidence="13">
    <location>
        <position position="245"/>
    </location>
    <ligand>
        <name>Ca(2+)</name>
        <dbReference type="ChEBI" id="CHEBI:29108"/>
        <label>3</label>
    </ligand>
</feature>
<dbReference type="GO" id="GO:0030574">
    <property type="term" value="P:collagen catabolic process"/>
    <property type="evidence" value="ECO:0007669"/>
    <property type="project" value="TreeGrafter"/>
</dbReference>
<dbReference type="GO" id="GO:0031012">
    <property type="term" value="C:extracellular matrix"/>
    <property type="evidence" value="ECO:0007669"/>
    <property type="project" value="InterPro"/>
</dbReference>
<evidence type="ECO:0000313" key="19">
    <source>
        <dbReference type="Proteomes" id="UP000436088"/>
    </source>
</evidence>
<comment type="cofactor">
    <cofactor evidence="13">
        <name>Zn(2+)</name>
        <dbReference type="ChEBI" id="CHEBI:29105"/>
    </cofactor>
    <text evidence="13">Binds 2 Zn(2+) ions per subunit.</text>
</comment>
<dbReference type="FunFam" id="3.40.390.10:FF:000018">
    <property type="entry name" value="Metalloendoproteinase 1"/>
    <property type="match status" value="1"/>
</dbReference>
<feature type="transmembrane region" description="Helical" evidence="14">
    <location>
        <begin position="342"/>
        <end position="360"/>
    </location>
</feature>
<evidence type="ECO:0000256" key="1">
    <source>
        <dbReference type="ARBA" id="ARBA00004471"/>
    </source>
</evidence>
<dbReference type="SUPFAM" id="SSF55486">
    <property type="entry name" value="Metalloproteases ('zincins'), catalytic domain"/>
    <property type="match status" value="1"/>
</dbReference>
<feature type="binding site" evidence="13">
    <location>
        <position position="275"/>
    </location>
    <ligand>
        <name>Zn(2+)</name>
        <dbReference type="ChEBI" id="CHEBI:29105"/>
        <label>2</label>
        <note>catalytic</note>
    </ligand>
</feature>
<protein>
    <submittedName>
        <fullName evidence="17">Putative pentatricopeptide repeat-containing protein</fullName>
    </submittedName>
</protein>
<feature type="domain" description="Peptidase metallopeptidase" evidence="16">
    <location>
        <begin position="150"/>
        <end position="316"/>
    </location>
</feature>
<dbReference type="InterPro" id="IPR021190">
    <property type="entry name" value="Pept_M10A"/>
</dbReference>
<name>A0A6A2WQ93_HIBSY</name>
<dbReference type="InterPro" id="IPR033739">
    <property type="entry name" value="M10A_MMP"/>
</dbReference>
<dbReference type="OrthoDB" id="406838at2759"/>
<evidence type="ECO:0000256" key="15">
    <source>
        <dbReference type="SAM" id="SignalP"/>
    </source>
</evidence>
<dbReference type="GO" id="GO:0004222">
    <property type="term" value="F:metalloendopeptidase activity"/>
    <property type="evidence" value="ECO:0007669"/>
    <property type="project" value="InterPro"/>
</dbReference>
<keyword evidence="11" id="KW-0325">Glycoprotein</keyword>
<evidence type="ECO:0000256" key="12">
    <source>
        <dbReference type="PIRSR" id="PIRSR621190-1"/>
    </source>
</evidence>
<comment type="caution">
    <text evidence="17">The sequence shown here is derived from an EMBL/GenBank/DDBJ whole genome shotgun (WGS) entry which is preliminary data.</text>
</comment>
<organism evidence="17 19">
    <name type="scientific">Hibiscus syriacus</name>
    <name type="common">Rose of Sharon</name>
    <dbReference type="NCBI Taxonomy" id="106335"/>
    <lineage>
        <taxon>Eukaryota</taxon>
        <taxon>Viridiplantae</taxon>
        <taxon>Streptophyta</taxon>
        <taxon>Embryophyta</taxon>
        <taxon>Tracheophyta</taxon>
        <taxon>Spermatophyta</taxon>
        <taxon>Magnoliopsida</taxon>
        <taxon>eudicotyledons</taxon>
        <taxon>Gunneridae</taxon>
        <taxon>Pentapetalae</taxon>
        <taxon>rosids</taxon>
        <taxon>malvids</taxon>
        <taxon>Malvales</taxon>
        <taxon>Malvaceae</taxon>
        <taxon>Malvoideae</taxon>
        <taxon>Hibiscus</taxon>
    </lineage>
</organism>
<keyword evidence="13" id="KW-0106">Calcium</keyword>
<accession>A0A6A2WQ93</accession>
<evidence type="ECO:0000256" key="13">
    <source>
        <dbReference type="PIRSR" id="PIRSR621190-2"/>
    </source>
</evidence>
<feature type="binding site" evidence="13">
    <location>
        <position position="233"/>
    </location>
    <ligand>
        <name>Zn(2+)</name>
        <dbReference type="ChEBI" id="CHEBI:29105"/>
        <label>1</label>
    </ligand>
</feature>
<feature type="active site" evidence="12">
    <location>
        <position position="272"/>
    </location>
</feature>
<feature type="binding site" evidence="13">
    <location>
        <position position="225"/>
    </location>
    <ligand>
        <name>Zn(2+)</name>
        <dbReference type="ChEBI" id="CHEBI:29105"/>
        <label>1</label>
    </ligand>
</feature>
<keyword evidence="14" id="KW-0812">Transmembrane</keyword>
<evidence type="ECO:0000256" key="7">
    <source>
        <dbReference type="ARBA" id="ARBA00022801"/>
    </source>
</evidence>
<feature type="binding site" evidence="13">
    <location>
        <position position="271"/>
    </location>
    <ligand>
        <name>Zn(2+)</name>
        <dbReference type="ChEBI" id="CHEBI:29105"/>
        <label>2</label>
        <note>catalytic</note>
    </ligand>
</feature>
<feature type="binding site" evidence="13">
    <location>
        <position position="289"/>
    </location>
    <ligand>
        <name>Zn(2+)</name>
        <dbReference type="ChEBI" id="CHEBI:29105"/>
        <label>2</label>
        <note>catalytic</note>
    </ligand>
</feature>
<feature type="binding site" evidence="13">
    <location>
        <position position="248"/>
    </location>
    <ligand>
        <name>Ca(2+)</name>
        <dbReference type="ChEBI" id="CHEBI:29108"/>
        <label>1</label>
    </ligand>
</feature>
<evidence type="ECO:0000259" key="16">
    <source>
        <dbReference type="SMART" id="SM00235"/>
    </source>
</evidence>
<dbReference type="PANTHER" id="PTHR10201">
    <property type="entry name" value="MATRIX METALLOPROTEINASE"/>
    <property type="match status" value="1"/>
</dbReference>
<evidence type="ECO:0000256" key="10">
    <source>
        <dbReference type="ARBA" id="ARBA00023145"/>
    </source>
</evidence>
<keyword evidence="14" id="KW-1133">Transmembrane helix</keyword>
<gene>
    <name evidence="18" type="ORF">F3Y22_tig00018833pilonHSYRG00002</name>
    <name evidence="17" type="ORF">F3Y22_tig00113156pilonHSYRG00044</name>
</gene>
<evidence type="ECO:0000256" key="6">
    <source>
        <dbReference type="ARBA" id="ARBA00022729"/>
    </source>
</evidence>
<proteinExistence type="inferred from homology"/>
<evidence type="ECO:0000256" key="5">
    <source>
        <dbReference type="ARBA" id="ARBA00022723"/>
    </source>
</evidence>
<feature type="binding site" evidence="13">
    <location>
        <position position="248"/>
    </location>
    <ligand>
        <name>Ca(2+)</name>
        <dbReference type="ChEBI" id="CHEBI:29108"/>
        <label>3</label>
    </ligand>
</feature>
<evidence type="ECO:0000313" key="17">
    <source>
        <dbReference type="EMBL" id="KAE8662678.1"/>
    </source>
</evidence>
<keyword evidence="3" id="KW-0449">Lipoprotein</keyword>
<feature type="binding site" evidence="13">
    <location>
        <position position="226"/>
    </location>
    <ligand>
        <name>Ca(2+)</name>
        <dbReference type="ChEBI" id="CHEBI:29108"/>
        <label>3</label>
    </ligand>
</feature>
<dbReference type="GO" id="GO:0005886">
    <property type="term" value="C:plasma membrane"/>
    <property type="evidence" value="ECO:0007669"/>
    <property type="project" value="UniProtKB-SubCell"/>
</dbReference>
<keyword evidence="10" id="KW-0865">Zymogen</keyword>
<evidence type="ECO:0000256" key="11">
    <source>
        <dbReference type="ARBA" id="ARBA00023180"/>
    </source>
</evidence>
<dbReference type="SUPFAM" id="SSF47090">
    <property type="entry name" value="PGBD-like"/>
    <property type="match status" value="1"/>
</dbReference>
<comment type="subcellular location">
    <subcellularLocation>
        <location evidence="1">Cell membrane</location>
        <topology evidence="1">Lipid-anchor</topology>
        <topology evidence="1">GPI-anchor</topology>
        <orientation evidence="1">Extracellular side</orientation>
    </subcellularLocation>
</comment>
<dbReference type="GO" id="GO:0098552">
    <property type="term" value="C:side of membrane"/>
    <property type="evidence" value="ECO:0007669"/>
    <property type="project" value="UniProtKB-KW"/>
</dbReference>
<feature type="binding site" description="in inhibited form" evidence="13">
    <location>
        <position position="129"/>
    </location>
    <ligand>
        <name>Zn(2+)</name>
        <dbReference type="ChEBI" id="CHEBI:29105"/>
        <label>2</label>
        <note>catalytic</note>
    </ligand>
</feature>
<reference evidence="17 19" key="1">
    <citation type="submission" date="2019-09" db="EMBL/GenBank/DDBJ databases">
        <title>Draft genome information of white flower Hibiscus syriacus.</title>
        <authorList>
            <person name="Kim Y.-M."/>
        </authorList>
    </citation>
    <scope>NUCLEOTIDE SEQUENCE [LARGE SCALE GENOMIC DNA]</scope>
    <source>
        <strain evidence="19">cv. Baekdansim</strain>
        <strain evidence="17">YM2019G1</strain>
        <tissue evidence="17">Leaf</tissue>
    </source>
</reference>
<evidence type="ECO:0000256" key="14">
    <source>
        <dbReference type="SAM" id="Phobius"/>
    </source>
</evidence>
<dbReference type="InterPro" id="IPR001818">
    <property type="entry name" value="Pept_M10_metallopeptidase"/>
</dbReference>
<dbReference type="Proteomes" id="UP000436088">
    <property type="component" value="Unassembled WGS sequence"/>
</dbReference>
<evidence type="ECO:0000256" key="8">
    <source>
        <dbReference type="ARBA" id="ARBA00022833"/>
    </source>
</evidence>
<feature type="binding site" evidence="13">
    <location>
        <position position="243"/>
    </location>
    <ligand>
        <name>Zn(2+)</name>
        <dbReference type="ChEBI" id="CHEBI:29105"/>
        <label>1</label>
    </ligand>
</feature>
<sequence>MQFSLFRYDFILLLFLFLCFFPRACFPARITPEQITVTTTDDTHTHRAAWFNFTRFKDAENGSHVISGMSELKKYFQRFGYLSVRNESFTGAYDTQFESAVILYQRKLGLPVTGKLDSDTTSTIIAPRCCVSDSSPAKIHATKHIAYFNGMPRWNNDSVSTTTTMTLTAFSPSNMINYITLPEIRTVFKRSFSRWASVIPINFTEVQEHEEADITIGFYGGDHGDGALGVLAHSFAPENGRIHFDEDETWAVDFKKAKSKSAVDLESVATHEIGHILGLGHSSVQDAVMYPSLSPLRRRRELKLDDVEGVQALYGSNPNFEISSLLEFDNVSNKGTGLVCRSSNWTLSLVVLLFFILLVIV</sequence>
<dbReference type="Gene3D" id="3.40.390.10">
    <property type="entry name" value="Collagenase (Catalytic Domain)"/>
    <property type="match status" value="1"/>
</dbReference>
<dbReference type="AlphaFoldDB" id="A0A6A2WQ93"/>
<dbReference type="InterPro" id="IPR036365">
    <property type="entry name" value="PGBD-like_sf"/>
</dbReference>
<dbReference type="EMBL" id="VEPZ02000698">
    <property type="protein sequence ID" value="KAE8720602.1"/>
    <property type="molecule type" value="Genomic_DNA"/>
</dbReference>
<feature type="binding site" evidence="13">
    <location>
        <position position="223"/>
    </location>
    <ligand>
        <name>Zn(2+)</name>
        <dbReference type="ChEBI" id="CHEBI:29105"/>
        <label>1</label>
    </ligand>
</feature>
<dbReference type="EMBL" id="VEPZ02001695">
    <property type="protein sequence ID" value="KAE8662678.1"/>
    <property type="molecule type" value="Genomic_DNA"/>
</dbReference>
<dbReference type="GO" id="GO:0030198">
    <property type="term" value="P:extracellular matrix organization"/>
    <property type="evidence" value="ECO:0007669"/>
    <property type="project" value="TreeGrafter"/>
</dbReference>
<dbReference type="GO" id="GO:0006508">
    <property type="term" value="P:proteolysis"/>
    <property type="evidence" value="ECO:0007669"/>
    <property type="project" value="UniProtKB-KW"/>
</dbReference>
<evidence type="ECO:0000313" key="18">
    <source>
        <dbReference type="EMBL" id="KAE8720602.1"/>
    </source>
</evidence>
<dbReference type="InterPro" id="IPR002477">
    <property type="entry name" value="Peptidoglycan-bd-like"/>
</dbReference>
<keyword evidence="19" id="KW-1185">Reference proteome</keyword>
<keyword evidence="5 13" id="KW-0479">Metal-binding</keyword>
<feature type="binding site" evidence="13">
    <location>
        <position position="281"/>
    </location>
    <ligand>
        <name>Zn(2+)</name>
        <dbReference type="ChEBI" id="CHEBI:29105"/>
        <label>2</label>
        <note>catalytic</note>
    </ligand>
</feature>
<dbReference type="Pfam" id="PF01471">
    <property type="entry name" value="PG_binding_1"/>
    <property type="match status" value="1"/>
</dbReference>
<evidence type="ECO:0000256" key="2">
    <source>
        <dbReference type="ARBA" id="ARBA00009614"/>
    </source>
</evidence>
<dbReference type="InterPro" id="IPR024079">
    <property type="entry name" value="MetalloPept_cat_dom_sf"/>
</dbReference>
<evidence type="ECO:0000256" key="3">
    <source>
        <dbReference type="ARBA" id="ARBA00022622"/>
    </source>
</evidence>
<evidence type="ECO:0000256" key="9">
    <source>
        <dbReference type="ARBA" id="ARBA00023049"/>
    </source>
</evidence>
<keyword evidence="3" id="KW-0336">GPI-anchor</keyword>
<dbReference type="PANTHER" id="PTHR10201:SF249">
    <property type="entry name" value="METALLOENDOPROTEINASE 1-MMP"/>
    <property type="match status" value="1"/>
</dbReference>